<dbReference type="PANTHER" id="PTHR16223:SF338">
    <property type="entry name" value="TRANSCRIPTION FACTOR RSL2"/>
    <property type="match status" value="1"/>
</dbReference>
<dbReference type="Gramene" id="Psat6g215400.1">
    <property type="protein sequence ID" value="Psat6g215400.1.cds"/>
    <property type="gene ID" value="Psat6g215400"/>
</dbReference>
<dbReference type="EMBL" id="JAMSHJ010000006">
    <property type="protein sequence ID" value="KAI5401089.1"/>
    <property type="molecule type" value="Genomic_DNA"/>
</dbReference>
<proteinExistence type="predicted"/>
<evidence type="ECO:0000256" key="5">
    <source>
        <dbReference type="ARBA" id="ARBA00023242"/>
    </source>
</evidence>
<dbReference type="PROSITE" id="PS50888">
    <property type="entry name" value="BHLH"/>
    <property type="match status" value="1"/>
</dbReference>
<dbReference type="Gene3D" id="4.10.280.10">
    <property type="entry name" value="Helix-loop-helix DNA-binding domain"/>
    <property type="match status" value="1"/>
</dbReference>
<dbReference type="GO" id="GO:0005634">
    <property type="term" value="C:nucleus"/>
    <property type="evidence" value="ECO:0007669"/>
    <property type="project" value="UniProtKB-SubCell"/>
</dbReference>
<dbReference type="GO" id="GO:0000978">
    <property type="term" value="F:RNA polymerase II cis-regulatory region sequence-specific DNA binding"/>
    <property type="evidence" value="ECO:0007669"/>
    <property type="project" value="TreeGrafter"/>
</dbReference>
<dbReference type="PANTHER" id="PTHR16223">
    <property type="entry name" value="TRANSCRIPTION FACTOR BHLH83-RELATED"/>
    <property type="match status" value="1"/>
</dbReference>
<dbReference type="Proteomes" id="UP001058974">
    <property type="component" value="Chromosome 6"/>
</dbReference>
<gene>
    <name evidence="7" type="ORF">KIW84_065793</name>
</gene>
<evidence type="ECO:0000256" key="4">
    <source>
        <dbReference type="ARBA" id="ARBA00023163"/>
    </source>
</evidence>
<evidence type="ECO:0000313" key="7">
    <source>
        <dbReference type="EMBL" id="KAI5401089.1"/>
    </source>
</evidence>
<evidence type="ECO:0000256" key="2">
    <source>
        <dbReference type="ARBA" id="ARBA00023015"/>
    </source>
</evidence>
<dbReference type="FunFam" id="4.10.280.10:FF:000022">
    <property type="entry name" value="Basic helix-loop-helix transcription factor"/>
    <property type="match status" value="1"/>
</dbReference>
<accession>A0A9D4WGG0</accession>
<keyword evidence="2" id="KW-0805">Transcription regulation</keyword>
<feature type="domain" description="BHLH" evidence="6">
    <location>
        <begin position="175"/>
        <end position="224"/>
    </location>
</feature>
<keyword evidence="8" id="KW-1185">Reference proteome</keyword>
<dbReference type="InterPro" id="IPR036638">
    <property type="entry name" value="HLH_DNA-bd_sf"/>
</dbReference>
<organism evidence="7 8">
    <name type="scientific">Pisum sativum</name>
    <name type="common">Garden pea</name>
    <name type="synonym">Lathyrus oleraceus</name>
    <dbReference type="NCBI Taxonomy" id="3888"/>
    <lineage>
        <taxon>Eukaryota</taxon>
        <taxon>Viridiplantae</taxon>
        <taxon>Streptophyta</taxon>
        <taxon>Embryophyta</taxon>
        <taxon>Tracheophyta</taxon>
        <taxon>Spermatophyta</taxon>
        <taxon>Magnoliopsida</taxon>
        <taxon>eudicotyledons</taxon>
        <taxon>Gunneridae</taxon>
        <taxon>Pentapetalae</taxon>
        <taxon>rosids</taxon>
        <taxon>fabids</taxon>
        <taxon>Fabales</taxon>
        <taxon>Fabaceae</taxon>
        <taxon>Papilionoideae</taxon>
        <taxon>50 kb inversion clade</taxon>
        <taxon>NPAAA clade</taxon>
        <taxon>Hologalegina</taxon>
        <taxon>IRL clade</taxon>
        <taxon>Fabeae</taxon>
        <taxon>Lathyrus</taxon>
    </lineage>
</organism>
<comment type="caution">
    <text evidence="7">The sequence shown here is derived from an EMBL/GenBank/DDBJ whole genome shotgun (WGS) entry which is preliminary data.</text>
</comment>
<dbReference type="GO" id="GO:0000981">
    <property type="term" value="F:DNA-binding transcription factor activity, RNA polymerase II-specific"/>
    <property type="evidence" value="ECO:0007669"/>
    <property type="project" value="TreeGrafter"/>
</dbReference>
<keyword evidence="4" id="KW-0804">Transcription</keyword>
<dbReference type="SUPFAM" id="SSF47459">
    <property type="entry name" value="HLH, helix-loop-helix DNA-binding domain"/>
    <property type="match status" value="1"/>
</dbReference>
<dbReference type="Pfam" id="PF00010">
    <property type="entry name" value="HLH"/>
    <property type="match status" value="1"/>
</dbReference>
<reference evidence="7 8" key="1">
    <citation type="journal article" date="2022" name="Nat. Genet.">
        <title>Improved pea reference genome and pan-genome highlight genomic features and evolutionary characteristics.</title>
        <authorList>
            <person name="Yang T."/>
            <person name="Liu R."/>
            <person name="Luo Y."/>
            <person name="Hu S."/>
            <person name="Wang D."/>
            <person name="Wang C."/>
            <person name="Pandey M.K."/>
            <person name="Ge S."/>
            <person name="Xu Q."/>
            <person name="Li N."/>
            <person name="Li G."/>
            <person name="Huang Y."/>
            <person name="Saxena R.K."/>
            <person name="Ji Y."/>
            <person name="Li M."/>
            <person name="Yan X."/>
            <person name="He Y."/>
            <person name="Liu Y."/>
            <person name="Wang X."/>
            <person name="Xiang C."/>
            <person name="Varshney R.K."/>
            <person name="Ding H."/>
            <person name="Gao S."/>
            <person name="Zong X."/>
        </authorList>
    </citation>
    <scope>NUCLEOTIDE SEQUENCE [LARGE SCALE GENOMIC DNA]</scope>
    <source>
        <strain evidence="7 8">cv. Zhongwan 6</strain>
    </source>
</reference>
<dbReference type="AlphaFoldDB" id="A0A9D4WGG0"/>
<name>A0A9D4WGG0_PEA</name>
<dbReference type="InterPro" id="IPR045843">
    <property type="entry name" value="IND-like"/>
</dbReference>
<sequence>MEPTQLIYEEWDSLSGQFTAEEADFMTQLLDGNTNCSYFPSNVANANSMCFSQVSSTDTANSGIYFSDHAIDNDSLSMFYSPQYLDDNLSKQMNYESIAHEGSCLEPVKLVLAPDNNLQAKREHEMMFVSEEDRTENMENPAKRFRSSNASMELNEGTCHQVSNLCRKSRARNGPATDSQSIYARRRRERINERLRILQTLVPNGTKVDISTMLEEAVQYVKFLQLQIKVLSSNDMWMYAPIAYNGINIGLDLTFSSLTN</sequence>
<evidence type="ECO:0000259" key="6">
    <source>
        <dbReference type="PROSITE" id="PS50888"/>
    </source>
</evidence>
<evidence type="ECO:0000313" key="8">
    <source>
        <dbReference type="Proteomes" id="UP001058974"/>
    </source>
</evidence>
<keyword evidence="5" id="KW-0539">Nucleus</keyword>
<evidence type="ECO:0000256" key="3">
    <source>
        <dbReference type="ARBA" id="ARBA00023125"/>
    </source>
</evidence>
<keyword evidence="3" id="KW-0238">DNA-binding</keyword>
<dbReference type="InterPro" id="IPR011598">
    <property type="entry name" value="bHLH_dom"/>
</dbReference>
<evidence type="ECO:0000256" key="1">
    <source>
        <dbReference type="ARBA" id="ARBA00004123"/>
    </source>
</evidence>
<dbReference type="SMART" id="SM00353">
    <property type="entry name" value="HLH"/>
    <property type="match status" value="1"/>
</dbReference>
<comment type="subcellular location">
    <subcellularLocation>
        <location evidence="1">Nucleus</location>
    </subcellularLocation>
</comment>
<protein>
    <recommendedName>
        <fullName evidence="6">BHLH domain-containing protein</fullName>
    </recommendedName>
</protein>
<dbReference type="GO" id="GO:0048766">
    <property type="term" value="P:root hair initiation"/>
    <property type="evidence" value="ECO:0007669"/>
    <property type="project" value="UniProtKB-ARBA"/>
</dbReference>
<dbReference type="Gramene" id="PSAT_LOCUS28402_t1">
    <property type="protein sequence ID" value="CAL5209832.1"/>
    <property type="gene ID" value="PSAT_LOCUS28402"/>
</dbReference>
<dbReference type="OrthoDB" id="651283at2759"/>
<dbReference type="GO" id="GO:0046983">
    <property type="term" value="F:protein dimerization activity"/>
    <property type="evidence" value="ECO:0007669"/>
    <property type="project" value="InterPro"/>
</dbReference>
<dbReference type="Gramene" id="Psat06G0579300-T1">
    <property type="protein sequence ID" value="KAI5401089.1"/>
    <property type="gene ID" value="KIW84_065793"/>
</dbReference>